<evidence type="ECO:0000313" key="3">
    <source>
        <dbReference type="EMBL" id="MDG3586633.1"/>
    </source>
</evidence>
<accession>A0ABT6FTP0</accession>
<dbReference type="InterPro" id="IPR025303">
    <property type="entry name" value="PdaC"/>
</dbReference>
<dbReference type="InterPro" id="IPR037126">
    <property type="entry name" value="PdaC/RsiV-like_sf"/>
</dbReference>
<protein>
    <submittedName>
        <fullName evidence="3">DUF4163 domain-containing protein</fullName>
    </submittedName>
</protein>
<comment type="caution">
    <text evidence="3">The sequence shown here is derived from an EMBL/GenBank/DDBJ whole genome shotgun (WGS) entry which is preliminary data.</text>
</comment>
<dbReference type="Pfam" id="PF11738">
    <property type="entry name" value="DUF3298"/>
    <property type="match status" value="1"/>
</dbReference>
<dbReference type="Gene3D" id="3.90.640.20">
    <property type="entry name" value="Heat-shock cognate protein, ATPase"/>
    <property type="match status" value="1"/>
</dbReference>
<evidence type="ECO:0000259" key="1">
    <source>
        <dbReference type="Pfam" id="PF11738"/>
    </source>
</evidence>
<dbReference type="PROSITE" id="PS51257">
    <property type="entry name" value="PROKAR_LIPOPROTEIN"/>
    <property type="match status" value="1"/>
</dbReference>
<dbReference type="Proteomes" id="UP001153642">
    <property type="component" value="Unassembled WGS sequence"/>
</dbReference>
<dbReference type="Gene3D" id="3.30.565.40">
    <property type="entry name" value="Fervidobacterium nodosum Rt17-B1 like"/>
    <property type="match status" value="1"/>
</dbReference>
<evidence type="ECO:0000259" key="2">
    <source>
        <dbReference type="Pfam" id="PF13739"/>
    </source>
</evidence>
<evidence type="ECO:0000313" key="4">
    <source>
        <dbReference type="Proteomes" id="UP001153642"/>
    </source>
</evidence>
<dbReference type="InterPro" id="IPR021729">
    <property type="entry name" value="DUF3298"/>
</dbReference>
<dbReference type="EMBL" id="JAPMUA010000004">
    <property type="protein sequence ID" value="MDG3586633.1"/>
    <property type="molecule type" value="Genomic_DNA"/>
</dbReference>
<name>A0ABT6FTP0_9FLAO</name>
<reference evidence="3" key="1">
    <citation type="submission" date="2022-11" db="EMBL/GenBank/DDBJ databases">
        <title>High-quality draft genome sequence of Galbibacter sp. strain CMA-7.</title>
        <authorList>
            <person name="Wei L."/>
            <person name="Dong C."/>
            <person name="Shao Z."/>
        </authorList>
    </citation>
    <scope>NUCLEOTIDE SEQUENCE</scope>
    <source>
        <strain evidence="3">CMA-7</strain>
    </source>
</reference>
<organism evidence="3 4">
    <name type="scientific">Galbibacter pacificus</name>
    <dbReference type="NCBI Taxonomy" id="2996052"/>
    <lineage>
        <taxon>Bacteria</taxon>
        <taxon>Pseudomonadati</taxon>
        <taxon>Bacteroidota</taxon>
        <taxon>Flavobacteriia</taxon>
        <taxon>Flavobacteriales</taxon>
        <taxon>Flavobacteriaceae</taxon>
        <taxon>Galbibacter</taxon>
    </lineage>
</organism>
<dbReference type="RefSeq" id="WP_277900361.1">
    <property type="nucleotide sequence ID" value="NZ_JAPMUA010000004.1"/>
</dbReference>
<keyword evidence="4" id="KW-1185">Reference proteome</keyword>
<sequence>MSRKSFSIFIIVCTALFLGCENKETISYVNKDMVTDNCTDCPQVKINIPQAQPANAVTEKINTEINSFVIDVLNYSEEKKASTINEAIAIFRNDYKKLKERFPEDIVPWEASIKGGTSFKNGHFSSIKIESYVFTGGAHGYGSVSFLNFNDLTGEALSAEDLFTNVDAFVNYAEEAFRKQENLKPEANINSSGFMFENDAFHLPNSIGFNGQGIVLIYNPYEIAAYADGLTKIEIPYSKAEEFMKPEWLAEAQ</sequence>
<feature type="domain" description="DUF3298" evidence="1">
    <location>
        <begin position="160"/>
        <end position="238"/>
    </location>
</feature>
<gene>
    <name evidence="3" type="ORF">OSR52_12220</name>
</gene>
<feature type="domain" description="Deacetylase PdaC" evidence="2">
    <location>
        <begin position="39"/>
        <end position="140"/>
    </location>
</feature>
<dbReference type="Pfam" id="PF13739">
    <property type="entry name" value="PdaC"/>
    <property type="match status" value="1"/>
</dbReference>
<proteinExistence type="predicted"/>